<dbReference type="EMBL" id="JBHUOV010000001">
    <property type="protein sequence ID" value="MFD2823345.1"/>
    <property type="molecule type" value="Genomic_DNA"/>
</dbReference>
<name>A0ABW5WQ81_9FLAO</name>
<comment type="caution">
    <text evidence="2">The sequence shown here is derived from an EMBL/GenBank/DDBJ whole genome shotgun (WGS) entry which is preliminary data.</text>
</comment>
<evidence type="ECO:0000313" key="2">
    <source>
        <dbReference type="EMBL" id="MFD2823345.1"/>
    </source>
</evidence>
<gene>
    <name evidence="2" type="ORF">ACFS5M_06665</name>
</gene>
<protein>
    <submittedName>
        <fullName evidence="2">Glycosyltransferase family 4 protein</fullName>
        <ecNumber evidence="2">2.4.-.-</ecNumber>
    </submittedName>
</protein>
<dbReference type="Pfam" id="PF00534">
    <property type="entry name" value="Glycos_transf_1"/>
    <property type="match status" value="1"/>
</dbReference>
<reference evidence="3" key="1">
    <citation type="journal article" date="2019" name="Int. J. Syst. Evol. Microbiol.">
        <title>The Global Catalogue of Microorganisms (GCM) 10K type strain sequencing project: providing services to taxonomists for standard genome sequencing and annotation.</title>
        <authorList>
            <consortium name="The Broad Institute Genomics Platform"/>
            <consortium name="The Broad Institute Genome Sequencing Center for Infectious Disease"/>
            <person name="Wu L."/>
            <person name="Ma J."/>
        </authorList>
    </citation>
    <scope>NUCLEOTIDE SEQUENCE [LARGE SCALE GENOMIC DNA]</scope>
    <source>
        <strain evidence="3">KCTC 32141</strain>
    </source>
</reference>
<dbReference type="GO" id="GO:0016757">
    <property type="term" value="F:glycosyltransferase activity"/>
    <property type="evidence" value="ECO:0007669"/>
    <property type="project" value="UniProtKB-KW"/>
</dbReference>
<keyword evidence="2" id="KW-0808">Transferase</keyword>
<dbReference type="InterPro" id="IPR001296">
    <property type="entry name" value="Glyco_trans_1"/>
</dbReference>
<sequence length="336" mass="38411">MKKILYVGNKLESKKVNISAIHTLGASLEKEGFEVYYSSSKTNKLARLLDMIWSCLTLSRKVDFVLIDTYSTLNFYYAFIISQLCRILRLKYITILHGGNLPNRLKQNPRLSSRIFNNAYKNVSPSLYLVDEFKNQGFIDVVYIPNAIEISKYPFLEKEYSSAKLLWVRSFSEIYNPSLAIHIFKELKDQDIKTKLCMVGPDSDGSVEKIKQLANDFNLEVTFTGKLTKEAWIDLSKEFNIFLNTTNFDNMPVSVIEAMALGLCVVSTNVGGLPYLINNNEDGLLVPPNDKTSFVDSIKKVIDNPSAIKAMTTKARKKVEAYDWQIVRLKWHEVLR</sequence>
<dbReference type="Gene3D" id="3.40.50.2000">
    <property type="entry name" value="Glycogen Phosphorylase B"/>
    <property type="match status" value="2"/>
</dbReference>
<evidence type="ECO:0000313" key="3">
    <source>
        <dbReference type="Proteomes" id="UP001597533"/>
    </source>
</evidence>
<dbReference type="CDD" id="cd03801">
    <property type="entry name" value="GT4_PimA-like"/>
    <property type="match status" value="1"/>
</dbReference>
<proteinExistence type="predicted"/>
<accession>A0ABW5WQ81</accession>
<dbReference type="PANTHER" id="PTHR12526">
    <property type="entry name" value="GLYCOSYLTRANSFERASE"/>
    <property type="match status" value="1"/>
</dbReference>
<dbReference type="SUPFAM" id="SSF53756">
    <property type="entry name" value="UDP-Glycosyltransferase/glycogen phosphorylase"/>
    <property type="match status" value="1"/>
</dbReference>
<evidence type="ECO:0000259" key="1">
    <source>
        <dbReference type="Pfam" id="PF00534"/>
    </source>
</evidence>
<dbReference type="RefSeq" id="WP_183487042.1">
    <property type="nucleotide sequence ID" value="NZ_JBHUOV010000001.1"/>
</dbReference>
<feature type="domain" description="Glycosyl transferase family 1" evidence="1">
    <location>
        <begin position="163"/>
        <end position="317"/>
    </location>
</feature>
<dbReference type="EC" id="2.4.-.-" evidence="2"/>
<dbReference type="Proteomes" id="UP001597533">
    <property type="component" value="Unassembled WGS sequence"/>
</dbReference>
<organism evidence="2 3">
    <name type="scientific">Lacinutrix iliipiscaria</name>
    <dbReference type="NCBI Taxonomy" id="1230532"/>
    <lineage>
        <taxon>Bacteria</taxon>
        <taxon>Pseudomonadati</taxon>
        <taxon>Bacteroidota</taxon>
        <taxon>Flavobacteriia</taxon>
        <taxon>Flavobacteriales</taxon>
        <taxon>Flavobacteriaceae</taxon>
        <taxon>Lacinutrix</taxon>
    </lineage>
</organism>
<keyword evidence="2" id="KW-0328">Glycosyltransferase</keyword>
<keyword evidence="3" id="KW-1185">Reference proteome</keyword>